<keyword evidence="3" id="KW-1133">Transmembrane helix</keyword>
<dbReference type="GO" id="GO:0003677">
    <property type="term" value="F:DNA binding"/>
    <property type="evidence" value="ECO:0007669"/>
    <property type="project" value="InterPro"/>
</dbReference>
<sequence>MFRLLLFLLFLVSWSVYGQSLDVPVHSTKDTAFVNDLNRLAQQSFSTDPEKTRRFTLEALTLSDSLQYSAGKIEALLNNSLLSALKSNSSEALDLQMKALKISAANPDSIFLARIYLALGRTYYRMNEHTIARQYYDHALRRYTLEKNIQGMADALRQIGNVLLASTNRDESLHYYQQALKYEKQLNHHEGIANVLNNISIVYRARGEWGKAQQYIEEAIALHKRTNNMAKLPTAYYNLNRIYLQQGKTDEALSLGQEELRIAKQLALRAETQEAAWILADAYTKKKNYEKALFYYRWKEALDDSIRGQESSRNFQRMQSLYENEKKEQELNLLKAEKKLSQSRSRIIYIGLTAVIVIGILVIVMQRNRIKREKELAAKNEQLHAAEQLLTNAALENRAMAEKQLQQDLEFRHKELLTYTLNLVQKNALMENLREGIQEMLATTDKDSKVKLTKLIKVIDYGLESEKDWDEFRMYFEKVHSSFFQKLKDQFPDLTQSDLKLCALLSLNLSMKEMAELMGISPESVKMARHRLRKKLNLVTEENLGDFIASFKTN</sequence>
<gene>
    <name evidence="5" type="ORF">DQQ10_21075</name>
</gene>
<feature type="domain" description="HTH luxR-type" evidence="4">
    <location>
        <begin position="491"/>
        <end position="548"/>
    </location>
</feature>
<dbReference type="GO" id="GO:0006355">
    <property type="term" value="P:regulation of DNA-templated transcription"/>
    <property type="evidence" value="ECO:0007669"/>
    <property type="project" value="InterPro"/>
</dbReference>
<dbReference type="SUPFAM" id="SSF46894">
    <property type="entry name" value="C-terminal effector domain of the bipartite response regulators"/>
    <property type="match status" value="1"/>
</dbReference>
<keyword evidence="6" id="KW-1185">Reference proteome</keyword>
<keyword evidence="1" id="KW-0802">TPR repeat</keyword>
<organism evidence="5 6">
    <name type="scientific">Pseudochryseolinea flava</name>
    <dbReference type="NCBI Taxonomy" id="2059302"/>
    <lineage>
        <taxon>Bacteria</taxon>
        <taxon>Pseudomonadati</taxon>
        <taxon>Bacteroidota</taxon>
        <taxon>Cytophagia</taxon>
        <taxon>Cytophagales</taxon>
        <taxon>Fulvivirgaceae</taxon>
        <taxon>Pseudochryseolinea</taxon>
    </lineage>
</organism>
<name>A0A364XXW7_9BACT</name>
<dbReference type="OrthoDB" id="1523128at2"/>
<dbReference type="Pfam" id="PF13424">
    <property type="entry name" value="TPR_12"/>
    <property type="match status" value="2"/>
</dbReference>
<feature type="repeat" description="TPR" evidence="1">
    <location>
        <begin position="193"/>
        <end position="226"/>
    </location>
</feature>
<protein>
    <recommendedName>
        <fullName evidence="4">HTH luxR-type domain-containing protein</fullName>
    </recommendedName>
</protein>
<dbReference type="Gene3D" id="1.25.40.10">
    <property type="entry name" value="Tetratricopeptide repeat domain"/>
    <property type="match status" value="1"/>
</dbReference>
<keyword evidence="3" id="KW-0472">Membrane</keyword>
<evidence type="ECO:0000259" key="4">
    <source>
        <dbReference type="SMART" id="SM00421"/>
    </source>
</evidence>
<evidence type="ECO:0000313" key="6">
    <source>
        <dbReference type="Proteomes" id="UP000251889"/>
    </source>
</evidence>
<comment type="caution">
    <text evidence="5">The sequence shown here is derived from an EMBL/GenBank/DDBJ whole genome shotgun (WGS) entry which is preliminary data.</text>
</comment>
<feature type="repeat" description="TPR" evidence="1">
    <location>
        <begin position="153"/>
        <end position="186"/>
    </location>
</feature>
<reference evidence="5 6" key="1">
    <citation type="submission" date="2018-06" db="EMBL/GenBank/DDBJ databases">
        <title>Chryseolinea flavus sp. nov., a member of the phylum Bacteroidetes isolated from soil.</title>
        <authorList>
            <person name="Li Y."/>
            <person name="Wang J."/>
        </authorList>
    </citation>
    <scope>NUCLEOTIDE SEQUENCE [LARGE SCALE GENOMIC DNA]</scope>
    <source>
        <strain evidence="5 6">SDU1-6</strain>
    </source>
</reference>
<feature type="coiled-coil region" evidence="2">
    <location>
        <begin position="319"/>
        <end position="346"/>
    </location>
</feature>
<evidence type="ECO:0000256" key="2">
    <source>
        <dbReference type="SAM" id="Coils"/>
    </source>
</evidence>
<dbReference type="InterPro" id="IPR019734">
    <property type="entry name" value="TPR_rpt"/>
</dbReference>
<dbReference type="RefSeq" id="WP_112748903.1">
    <property type="nucleotide sequence ID" value="NZ_QMFY01000013.1"/>
</dbReference>
<dbReference type="InterPro" id="IPR016032">
    <property type="entry name" value="Sig_transdc_resp-reg_C-effctor"/>
</dbReference>
<accession>A0A364XXW7</accession>
<dbReference type="InterPro" id="IPR000792">
    <property type="entry name" value="Tscrpt_reg_LuxR_C"/>
</dbReference>
<keyword evidence="2" id="KW-0175">Coiled coil</keyword>
<dbReference type="EMBL" id="QMFY01000013">
    <property type="protein sequence ID" value="RAV99090.1"/>
    <property type="molecule type" value="Genomic_DNA"/>
</dbReference>
<feature type="repeat" description="TPR" evidence="1">
    <location>
        <begin position="113"/>
        <end position="146"/>
    </location>
</feature>
<dbReference type="SMART" id="SM00421">
    <property type="entry name" value="HTH_LUXR"/>
    <property type="match status" value="1"/>
</dbReference>
<evidence type="ECO:0000313" key="5">
    <source>
        <dbReference type="EMBL" id="RAV99090.1"/>
    </source>
</evidence>
<keyword evidence="3" id="KW-0812">Transmembrane</keyword>
<evidence type="ECO:0000256" key="1">
    <source>
        <dbReference type="PROSITE-ProRule" id="PRU00339"/>
    </source>
</evidence>
<dbReference type="InterPro" id="IPR011990">
    <property type="entry name" value="TPR-like_helical_dom_sf"/>
</dbReference>
<dbReference type="SUPFAM" id="SSF48452">
    <property type="entry name" value="TPR-like"/>
    <property type="match status" value="2"/>
</dbReference>
<dbReference type="InterPro" id="IPR036388">
    <property type="entry name" value="WH-like_DNA-bd_sf"/>
</dbReference>
<dbReference type="PANTHER" id="PTHR10098">
    <property type="entry name" value="RAPSYN-RELATED"/>
    <property type="match status" value="1"/>
</dbReference>
<dbReference type="AlphaFoldDB" id="A0A364XXW7"/>
<dbReference type="Proteomes" id="UP000251889">
    <property type="component" value="Unassembled WGS sequence"/>
</dbReference>
<dbReference type="Gene3D" id="1.10.10.10">
    <property type="entry name" value="Winged helix-like DNA-binding domain superfamily/Winged helix DNA-binding domain"/>
    <property type="match status" value="1"/>
</dbReference>
<feature type="repeat" description="TPR" evidence="1">
    <location>
        <begin position="233"/>
        <end position="266"/>
    </location>
</feature>
<feature type="transmembrane region" description="Helical" evidence="3">
    <location>
        <begin position="347"/>
        <end position="365"/>
    </location>
</feature>
<proteinExistence type="predicted"/>
<dbReference type="Pfam" id="PF13176">
    <property type="entry name" value="TPR_7"/>
    <property type="match status" value="1"/>
</dbReference>
<dbReference type="PROSITE" id="PS50005">
    <property type="entry name" value="TPR"/>
    <property type="match status" value="4"/>
</dbReference>
<evidence type="ECO:0000256" key="3">
    <source>
        <dbReference type="SAM" id="Phobius"/>
    </source>
</evidence>
<dbReference type="SMART" id="SM00028">
    <property type="entry name" value="TPR"/>
    <property type="match status" value="5"/>
</dbReference>